<dbReference type="EMBL" id="JBHSXL010000009">
    <property type="protein sequence ID" value="MFC6893298.1"/>
    <property type="molecule type" value="Genomic_DNA"/>
</dbReference>
<dbReference type="AlphaFoldDB" id="A0ABD5UW12"/>
<reference evidence="2 3" key="1">
    <citation type="journal article" date="2019" name="Int. J. Syst. Evol. Microbiol.">
        <title>The Global Catalogue of Microorganisms (GCM) 10K type strain sequencing project: providing services to taxonomists for standard genome sequencing and annotation.</title>
        <authorList>
            <consortium name="The Broad Institute Genomics Platform"/>
            <consortium name="The Broad Institute Genome Sequencing Center for Infectious Disease"/>
            <person name="Wu L."/>
            <person name="Ma J."/>
        </authorList>
    </citation>
    <scope>NUCLEOTIDE SEQUENCE [LARGE SCALE GENOMIC DNA]</scope>
    <source>
        <strain evidence="2 3">SKJ47</strain>
    </source>
</reference>
<protein>
    <submittedName>
        <fullName evidence="2">HalOD1 output domain-containing protein</fullName>
    </submittedName>
</protein>
<dbReference type="RefSeq" id="WP_379744745.1">
    <property type="nucleotide sequence ID" value="NZ_JBHSVN010000001.1"/>
</dbReference>
<name>A0ABD5UW12_9EURY</name>
<dbReference type="Proteomes" id="UP001596296">
    <property type="component" value="Unassembled WGS sequence"/>
</dbReference>
<comment type="caution">
    <text evidence="2">The sequence shown here is derived from an EMBL/GenBank/DDBJ whole genome shotgun (WGS) entry which is preliminary data.</text>
</comment>
<evidence type="ECO:0000313" key="3">
    <source>
        <dbReference type="Proteomes" id="UP001596296"/>
    </source>
</evidence>
<sequence>MPRTNRSVSERVIRRVAETTDRDVLDLPVLYDAVDPDALNAVVESMSDGEVAFQYAGHEVTVDGDGRIELEDGSIENPVVGPP</sequence>
<feature type="domain" description="Halobacterial output" evidence="1">
    <location>
        <begin position="5"/>
        <end position="71"/>
    </location>
</feature>
<organism evidence="2 3">
    <name type="scientific">Halopenitus salinus</name>
    <dbReference type="NCBI Taxonomy" id="1198295"/>
    <lineage>
        <taxon>Archaea</taxon>
        <taxon>Methanobacteriati</taxon>
        <taxon>Methanobacteriota</taxon>
        <taxon>Stenosarchaea group</taxon>
        <taxon>Halobacteria</taxon>
        <taxon>Halobacteriales</taxon>
        <taxon>Haloferacaceae</taxon>
        <taxon>Halopenitus</taxon>
    </lineage>
</organism>
<dbReference type="Pfam" id="PF18545">
    <property type="entry name" value="HalOD1"/>
    <property type="match status" value="1"/>
</dbReference>
<evidence type="ECO:0000313" key="2">
    <source>
        <dbReference type="EMBL" id="MFC6893298.1"/>
    </source>
</evidence>
<proteinExistence type="predicted"/>
<evidence type="ECO:0000259" key="1">
    <source>
        <dbReference type="Pfam" id="PF18545"/>
    </source>
</evidence>
<dbReference type="InterPro" id="IPR040624">
    <property type="entry name" value="HalOD1"/>
</dbReference>
<keyword evidence="3" id="KW-1185">Reference proteome</keyword>
<gene>
    <name evidence="2" type="ORF">ACFQE9_11885</name>
</gene>
<accession>A0ABD5UW12</accession>